<feature type="region of interest" description="Disordered" evidence="1">
    <location>
        <begin position="67"/>
        <end position="94"/>
    </location>
</feature>
<keyword evidence="2" id="KW-0732">Signal</keyword>
<protein>
    <recommendedName>
        <fullName evidence="7">PepSY domain-containing protein</fullName>
    </recommendedName>
</protein>
<keyword evidence="5" id="KW-1185">Reference proteome</keyword>
<proteinExistence type="predicted"/>
<sequence>MKTEMVKKVVTGGVVLLSTLLLSARVSTDAKTTDKQPIRVSQVAKTPVHHSKVSAKATATQPIVASTAVSSVEPTSSSNSVESSTDAVSPVTNASVSAPVSRTKNAAVAVSDVSAQPSQQPVVTAAKPTDTSTATNAAQPVNPALTAFRNQLGVSDTDANMQYMVTPNTDGNVQIDVRTQAPDPEVSNLVGVYTYNPSTQAITAVDPITGNQVVVQK</sequence>
<feature type="signal peptide" evidence="2">
    <location>
        <begin position="1"/>
        <end position="23"/>
    </location>
</feature>
<dbReference type="Proteomes" id="UP000321429">
    <property type="component" value="Unassembled WGS sequence"/>
</dbReference>
<evidence type="ECO:0000313" key="6">
    <source>
        <dbReference type="Proteomes" id="UP000321429"/>
    </source>
</evidence>
<comment type="caution">
    <text evidence="4">The sequence shown here is derived from an EMBL/GenBank/DDBJ whole genome shotgun (WGS) entry which is preliminary data.</text>
</comment>
<dbReference type="EMBL" id="JQCB01000006">
    <property type="protein sequence ID" value="KRN95978.1"/>
    <property type="molecule type" value="Genomic_DNA"/>
</dbReference>
<feature type="chain" id="PRO_5044546221" description="PepSY domain-containing protein" evidence="2">
    <location>
        <begin position="24"/>
        <end position="217"/>
    </location>
</feature>
<reference evidence="4 5" key="1">
    <citation type="journal article" date="2015" name="Genome Announc.">
        <title>Expanding the biotechnology potential of lactobacilli through comparative genomics of 213 strains and associated genera.</title>
        <authorList>
            <person name="Sun Z."/>
            <person name="Harris H.M."/>
            <person name="McCann A."/>
            <person name="Guo C."/>
            <person name="Argimon S."/>
            <person name="Zhang W."/>
            <person name="Yang X."/>
            <person name="Jeffery I.B."/>
            <person name="Cooney J.C."/>
            <person name="Kagawa T.F."/>
            <person name="Liu W."/>
            <person name="Song Y."/>
            <person name="Salvetti E."/>
            <person name="Wrobel A."/>
            <person name="Rasinkangas P."/>
            <person name="Parkhill J."/>
            <person name="Rea M.C."/>
            <person name="O'Sullivan O."/>
            <person name="Ritari J."/>
            <person name="Douillard F.P."/>
            <person name="Paul Ross R."/>
            <person name="Yang R."/>
            <person name="Briner A.E."/>
            <person name="Felis G.E."/>
            <person name="de Vos W.M."/>
            <person name="Barrangou R."/>
            <person name="Klaenhammer T.R."/>
            <person name="Caufield P.W."/>
            <person name="Cui Y."/>
            <person name="Zhang H."/>
            <person name="O'Toole P.W."/>
        </authorList>
    </citation>
    <scope>NUCLEOTIDE SEQUENCE [LARGE SCALE GENOMIC DNA]</scope>
    <source>
        <strain evidence="4 5">DSM 22696</strain>
    </source>
</reference>
<name>A0A0R2LA21_9LACO</name>
<evidence type="ECO:0000313" key="3">
    <source>
        <dbReference type="EMBL" id="GEK29168.1"/>
    </source>
</evidence>
<accession>A0A0R2LA21</accession>
<dbReference type="EMBL" id="BJUD01000035">
    <property type="protein sequence ID" value="GEK29168.1"/>
    <property type="molecule type" value="Genomic_DNA"/>
</dbReference>
<dbReference type="OrthoDB" id="2330019at2"/>
<evidence type="ECO:0000256" key="1">
    <source>
        <dbReference type="SAM" id="MobiDB-lite"/>
    </source>
</evidence>
<evidence type="ECO:0008006" key="7">
    <source>
        <dbReference type="Google" id="ProtNLM"/>
    </source>
</evidence>
<dbReference type="Proteomes" id="UP000051139">
    <property type="component" value="Unassembled WGS sequence"/>
</dbReference>
<evidence type="ECO:0000313" key="4">
    <source>
        <dbReference type="EMBL" id="KRN95978.1"/>
    </source>
</evidence>
<reference evidence="3 6" key="2">
    <citation type="submission" date="2019-07" db="EMBL/GenBank/DDBJ databases">
        <title>Whole genome shotgun sequence of Lactobacillus siliginis NBRC 101315.</title>
        <authorList>
            <person name="Hosoyama A."/>
            <person name="Uohara A."/>
            <person name="Ohji S."/>
            <person name="Ichikawa N."/>
        </authorList>
    </citation>
    <scope>NUCLEOTIDE SEQUENCE [LARGE SCALE GENOMIC DNA]</scope>
    <source>
        <strain evidence="3 6">NBRC 101315</strain>
    </source>
</reference>
<dbReference type="RefSeq" id="WP_057810146.1">
    <property type="nucleotide sequence ID" value="NZ_BJUD01000035.1"/>
</dbReference>
<feature type="compositionally biased region" description="Low complexity" evidence="1">
    <location>
        <begin position="67"/>
        <end position="89"/>
    </location>
</feature>
<evidence type="ECO:0000256" key="2">
    <source>
        <dbReference type="SAM" id="SignalP"/>
    </source>
</evidence>
<organism evidence="4 5">
    <name type="scientific">Furfurilactobacillus siliginis</name>
    <dbReference type="NCBI Taxonomy" id="348151"/>
    <lineage>
        <taxon>Bacteria</taxon>
        <taxon>Bacillati</taxon>
        <taxon>Bacillota</taxon>
        <taxon>Bacilli</taxon>
        <taxon>Lactobacillales</taxon>
        <taxon>Lactobacillaceae</taxon>
        <taxon>Furfurilactobacillus</taxon>
    </lineage>
</organism>
<gene>
    <name evidence="4" type="ORF">IV55_GL001649</name>
    <name evidence="3" type="ORF">LSI01_14790</name>
</gene>
<dbReference type="AlphaFoldDB" id="A0A0R2LA21"/>
<dbReference type="PATRIC" id="fig|348151.3.peg.1701"/>
<evidence type="ECO:0000313" key="5">
    <source>
        <dbReference type="Proteomes" id="UP000051139"/>
    </source>
</evidence>